<evidence type="ECO:0008006" key="4">
    <source>
        <dbReference type="Google" id="ProtNLM"/>
    </source>
</evidence>
<sequence>MTIVAAIFNFCLIASCLILAFLFWRGRALFLIAGNFLARKPYDQNSRLAGKYLALLLVLTAGFIAITNFGNLSNTVSWLITIGFIVVVFAIILAINLHIAHLNKK</sequence>
<organism evidence="2 3">
    <name type="scientific">Liquorilactobacillus nagelii</name>
    <dbReference type="NCBI Taxonomy" id="82688"/>
    <lineage>
        <taxon>Bacteria</taxon>
        <taxon>Bacillati</taxon>
        <taxon>Bacillota</taxon>
        <taxon>Bacilli</taxon>
        <taxon>Lactobacillales</taxon>
        <taxon>Lactobacillaceae</taxon>
        <taxon>Liquorilactobacillus</taxon>
    </lineage>
</organism>
<protein>
    <recommendedName>
        <fullName evidence="4">DUF3784 domain-containing protein</fullName>
    </recommendedName>
</protein>
<dbReference type="KEGG" id="lng:BSQ50_10585"/>
<evidence type="ECO:0000313" key="2">
    <source>
        <dbReference type="EMBL" id="AUJ32943.1"/>
    </source>
</evidence>
<dbReference type="EMBL" id="CP018180">
    <property type="protein sequence ID" value="AUJ32943.1"/>
    <property type="molecule type" value="Genomic_DNA"/>
</dbReference>
<proteinExistence type="predicted"/>
<gene>
    <name evidence="2" type="ORF">BSQ50_10585</name>
</gene>
<dbReference type="RefSeq" id="WP_148127175.1">
    <property type="nucleotide sequence ID" value="NZ_CP018180.1"/>
</dbReference>
<keyword evidence="3" id="KW-1185">Reference proteome</keyword>
<feature type="transmembrane region" description="Helical" evidence="1">
    <location>
        <begin position="6"/>
        <end position="24"/>
    </location>
</feature>
<keyword evidence="1" id="KW-0472">Membrane</keyword>
<dbReference type="Proteomes" id="UP000324497">
    <property type="component" value="Chromosome"/>
</dbReference>
<evidence type="ECO:0000256" key="1">
    <source>
        <dbReference type="SAM" id="Phobius"/>
    </source>
</evidence>
<name>A0A3Q8CCZ4_9LACO</name>
<feature type="transmembrane region" description="Helical" evidence="1">
    <location>
        <begin position="52"/>
        <end position="70"/>
    </location>
</feature>
<keyword evidence="1" id="KW-1133">Transmembrane helix</keyword>
<feature type="transmembrane region" description="Helical" evidence="1">
    <location>
        <begin position="76"/>
        <end position="99"/>
    </location>
</feature>
<reference evidence="2 3" key="1">
    <citation type="submission" date="2016-11" db="EMBL/GenBank/DDBJ databases">
        <title>Interaction between Lactobacillus species and yeast in water kefir.</title>
        <authorList>
            <person name="Behr J."/>
            <person name="Xu D."/>
            <person name="Vogel R.F."/>
        </authorList>
    </citation>
    <scope>NUCLEOTIDE SEQUENCE [LARGE SCALE GENOMIC DNA]</scope>
    <source>
        <strain evidence="2 3">TMW 1.1827</strain>
    </source>
</reference>
<accession>A0A3Q8CCZ4</accession>
<dbReference type="AlphaFoldDB" id="A0A3Q8CCZ4"/>
<keyword evidence="1" id="KW-0812">Transmembrane</keyword>
<evidence type="ECO:0000313" key="3">
    <source>
        <dbReference type="Proteomes" id="UP000324497"/>
    </source>
</evidence>